<protein>
    <submittedName>
        <fullName evidence="2">N-acetyltransferase GCN5</fullName>
    </submittedName>
</protein>
<dbReference type="EMBL" id="CABVQD010000002">
    <property type="protein sequence ID" value="VWB26854.1"/>
    <property type="molecule type" value="Genomic_DNA"/>
</dbReference>
<dbReference type="InterPro" id="IPR016181">
    <property type="entry name" value="Acyl_CoA_acyltransferase"/>
</dbReference>
<organism evidence="2 3">
    <name type="scientific">Burkholderia paludis</name>
    <dbReference type="NCBI Taxonomy" id="1506587"/>
    <lineage>
        <taxon>Bacteria</taxon>
        <taxon>Pseudomonadati</taxon>
        <taxon>Pseudomonadota</taxon>
        <taxon>Betaproteobacteria</taxon>
        <taxon>Burkholderiales</taxon>
        <taxon>Burkholderiaceae</taxon>
        <taxon>Burkholderia</taxon>
        <taxon>Burkholderia cepacia complex</taxon>
    </lineage>
</organism>
<name>A0A6J5D0S5_9BURK</name>
<keyword evidence="3" id="KW-1185">Reference proteome</keyword>
<gene>
    <name evidence="2" type="ORF">BPA30113_00981</name>
</gene>
<feature type="domain" description="N-acetyltransferase" evidence="1">
    <location>
        <begin position="1"/>
        <end position="59"/>
    </location>
</feature>
<dbReference type="PROSITE" id="PS51186">
    <property type="entry name" value="GNAT"/>
    <property type="match status" value="1"/>
</dbReference>
<dbReference type="SUPFAM" id="SSF55729">
    <property type="entry name" value="Acyl-CoA N-acyltransferases (Nat)"/>
    <property type="match status" value="1"/>
</dbReference>
<dbReference type="InterPro" id="IPR000182">
    <property type="entry name" value="GNAT_dom"/>
</dbReference>
<dbReference type="Proteomes" id="UP000494330">
    <property type="component" value="Unassembled WGS sequence"/>
</dbReference>
<reference evidence="2 3" key="1">
    <citation type="submission" date="2019-09" db="EMBL/GenBank/DDBJ databases">
        <authorList>
            <person name="Depoorter E."/>
        </authorList>
    </citation>
    <scope>NUCLEOTIDE SEQUENCE [LARGE SCALE GENOMIC DNA]</scope>
    <source>
        <strain evidence="2">LMG 30113</strain>
    </source>
</reference>
<accession>A0A6J5D0S5</accession>
<keyword evidence="2" id="KW-0808">Transferase</keyword>
<dbReference type="GO" id="GO:0016747">
    <property type="term" value="F:acyltransferase activity, transferring groups other than amino-acyl groups"/>
    <property type="evidence" value="ECO:0007669"/>
    <property type="project" value="InterPro"/>
</dbReference>
<dbReference type="Gene3D" id="3.40.630.30">
    <property type="match status" value="1"/>
</dbReference>
<evidence type="ECO:0000259" key="1">
    <source>
        <dbReference type="PROSITE" id="PS51186"/>
    </source>
</evidence>
<evidence type="ECO:0000313" key="3">
    <source>
        <dbReference type="Proteomes" id="UP000494330"/>
    </source>
</evidence>
<sequence length="61" mass="6933">MIEAVRAWARTLGVDQVQLRVLEGNRHAIAFYEHNGWQPAGIETGRIGRTQVTDRIYVIQA</sequence>
<dbReference type="AlphaFoldDB" id="A0A6J5D0S5"/>
<proteinExistence type="predicted"/>
<evidence type="ECO:0000313" key="2">
    <source>
        <dbReference type="EMBL" id="VWB26854.1"/>
    </source>
</evidence>